<organism evidence="2 3">
    <name type="scientific">Drosophila suzukii</name>
    <name type="common">Spotted-wing drosophila fruit fly</name>
    <dbReference type="NCBI Taxonomy" id="28584"/>
    <lineage>
        <taxon>Eukaryota</taxon>
        <taxon>Metazoa</taxon>
        <taxon>Ecdysozoa</taxon>
        <taxon>Arthropoda</taxon>
        <taxon>Hexapoda</taxon>
        <taxon>Insecta</taxon>
        <taxon>Pterygota</taxon>
        <taxon>Neoptera</taxon>
        <taxon>Endopterygota</taxon>
        <taxon>Diptera</taxon>
        <taxon>Brachycera</taxon>
        <taxon>Muscomorpha</taxon>
        <taxon>Ephydroidea</taxon>
        <taxon>Drosophilidae</taxon>
        <taxon>Drosophila</taxon>
        <taxon>Sophophora</taxon>
    </lineage>
</organism>
<feature type="region of interest" description="Disordered" evidence="1">
    <location>
        <begin position="16"/>
        <end position="69"/>
    </location>
</feature>
<gene>
    <name evidence="3" type="primary">LOC118879448</name>
</gene>
<dbReference type="Proteomes" id="UP001652628">
    <property type="component" value="Chromosome 3"/>
</dbReference>
<evidence type="ECO:0000256" key="1">
    <source>
        <dbReference type="SAM" id="MobiDB-lite"/>
    </source>
</evidence>
<dbReference type="RefSeq" id="XP_070852433.1">
    <property type="nucleotide sequence ID" value="XM_070996332.1"/>
</dbReference>
<accession>A0ABM4TR41</accession>
<feature type="compositionally biased region" description="Basic residues" evidence="1">
    <location>
        <begin position="27"/>
        <end position="46"/>
    </location>
</feature>
<proteinExistence type="predicted"/>
<dbReference type="GeneID" id="118879448"/>
<sequence length="217" mass="25705">MKRFLGGLAPGLRLFPVNDGYGNPAKMRSRTKSPRRPKEKKTKNAKKSTQMVRFRAEGDKEETTGPPARPMELTISIHKKDKFGQWVYNPWGATFGKVWQDTRFHVNHQSRMPRLHIDSDPGMDYYPDDEGISTVCLGRSTIYNKPRIMNYLTGKMYRSPHSHRPIWLSLRRQLFRLARSEECRMSNLTEWLPYQECALRRNQRMEYMIPQYPRHQM</sequence>
<protein>
    <submittedName>
        <fullName evidence="3">Uncharacterized protein</fullName>
    </submittedName>
</protein>
<feature type="compositionally biased region" description="Basic and acidic residues" evidence="1">
    <location>
        <begin position="54"/>
        <end position="63"/>
    </location>
</feature>
<reference evidence="3" key="1">
    <citation type="submission" date="2025-08" db="UniProtKB">
        <authorList>
            <consortium name="RefSeq"/>
        </authorList>
    </citation>
    <scope>IDENTIFICATION</scope>
</reference>
<keyword evidence="2" id="KW-1185">Reference proteome</keyword>
<evidence type="ECO:0000313" key="3">
    <source>
        <dbReference type="RefSeq" id="XP_070852433.1"/>
    </source>
</evidence>
<evidence type="ECO:0000313" key="2">
    <source>
        <dbReference type="Proteomes" id="UP001652628"/>
    </source>
</evidence>
<name>A0ABM4TR41_DROSZ</name>